<evidence type="ECO:0000256" key="1">
    <source>
        <dbReference type="SAM" id="SignalP"/>
    </source>
</evidence>
<dbReference type="Gene3D" id="3.90.280.10">
    <property type="entry name" value="PEBP-like"/>
    <property type="match status" value="1"/>
</dbReference>
<sequence>MIYLKYVLRLFFIVSATPSSILPLRGQQLHIRYPQREWIAPGITLDMEDTKIIPEMSSYGLHCPIRYLLFMLDLDVQIPTTGIQNVVLHWYQPDLVFDCNLRDPPNLLAPDTENSSDFVAPYIAPQAPGGSHHRYVFLLFEQQSSYNFPHCFEHIPPRTIESRAGFDIKAFMHAASLGPPVAVNYFFGRRNVSKGDDPSPFPSVTTTSFRSLTCDTSSTIS</sequence>
<feature type="signal peptide" evidence="1">
    <location>
        <begin position="1"/>
        <end position="16"/>
    </location>
</feature>
<reference evidence="2" key="1">
    <citation type="submission" date="2022-12" db="EMBL/GenBank/DDBJ databases">
        <authorList>
            <person name="Petersen C."/>
        </authorList>
    </citation>
    <scope>NUCLEOTIDE SEQUENCE</scope>
    <source>
        <strain evidence="2">IBT 15544</strain>
    </source>
</reference>
<gene>
    <name evidence="2" type="ORF">N7498_000064</name>
</gene>
<dbReference type="PANTHER" id="PTHR11362">
    <property type="entry name" value="PHOSPHATIDYLETHANOLAMINE-BINDING PROTEIN"/>
    <property type="match status" value="1"/>
</dbReference>
<evidence type="ECO:0000313" key="2">
    <source>
        <dbReference type="EMBL" id="KAJ5217965.1"/>
    </source>
</evidence>
<dbReference type="Proteomes" id="UP001150904">
    <property type="component" value="Unassembled WGS sequence"/>
</dbReference>
<organism evidence="2 3">
    <name type="scientific">Penicillium cinerascens</name>
    <dbReference type="NCBI Taxonomy" id="70096"/>
    <lineage>
        <taxon>Eukaryota</taxon>
        <taxon>Fungi</taxon>
        <taxon>Dikarya</taxon>
        <taxon>Ascomycota</taxon>
        <taxon>Pezizomycotina</taxon>
        <taxon>Eurotiomycetes</taxon>
        <taxon>Eurotiomycetidae</taxon>
        <taxon>Eurotiales</taxon>
        <taxon>Aspergillaceae</taxon>
        <taxon>Penicillium</taxon>
    </lineage>
</organism>
<dbReference type="OrthoDB" id="440553at2759"/>
<dbReference type="Pfam" id="PF01161">
    <property type="entry name" value="PBP"/>
    <property type="match status" value="1"/>
</dbReference>
<evidence type="ECO:0008006" key="4">
    <source>
        <dbReference type="Google" id="ProtNLM"/>
    </source>
</evidence>
<keyword evidence="1" id="KW-0732">Signal</keyword>
<dbReference type="InterPro" id="IPR035810">
    <property type="entry name" value="PEBP_euk"/>
</dbReference>
<dbReference type="GeneID" id="83174427"/>
<dbReference type="CDD" id="cd00866">
    <property type="entry name" value="PEBP_euk"/>
    <property type="match status" value="1"/>
</dbReference>
<accession>A0A9W9NDN4</accession>
<feature type="chain" id="PRO_5040914838" description="PEBP-like protein" evidence="1">
    <location>
        <begin position="17"/>
        <end position="221"/>
    </location>
</feature>
<dbReference type="InterPro" id="IPR036610">
    <property type="entry name" value="PEBP-like_sf"/>
</dbReference>
<dbReference type="InterPro" id="IPR008914">
    <property type="entry name" value="PEBP"/>
</dbReference>
<keyword evidence="3" id="KW-1185">Reference proteome</keyword>
<proteinExistence type="predicted"/>
<dbReference type="GO" id="GO:0005543">
    <property type="term" value="F:phospholipid binding"/>
    <property type="evidence" value="ECO:0007669"/>
    <property type="project" value="TreeGrafter"/>
</dbReference>
<dbReference type="GO" id="GO:0030162">
    <property type="term" value="P:regulation of proteolysis"/>
    <property type="evidence" value="ECO:0007669"/>
    <property type="project" value="TreeGrafter"/>
</dbReference>
<dbReference type="EMBL" id="JAPQKR010000004">
    <property type="protein sequence ID" value="KAJ5217965.1"/>
    <property type="molecule type" value="Genomic_DNA"/>
</dbReference>
<dbReference type="SUPFAM" id="SSF49777">
    <property type="entry name" value="PEBP-like"/>
    <property type="match status" value="1"/>
</dbReference>
<dbReference type="GO" id="GO:0046578">
    <property type="term" value="P:regulation of Ras protein signal transduction"/>
    <property type="evidence" value="ECO:0007669"/>
    <property type="project" value="TreeGrafter"/>
</dbReference>
<dbReference type="GO" id="GO:0030414">
    <property type="term" value="F:peptidase inhibitor activity"/>
    <property type="evidence" value="ECO:0007669"/>
    <property type="project" value="TreeGrafter"/>
</dbReference>
<dbReference type="PANTHER" id="PTHR11362:SF141">
    <property type="entry name" value="PHOSPHATIDYLETHANOLAMINE-BINDING PROTEIN"/>
    <property type="match status" value="1"/>
</dbReference>
<evidence type="ECO:0000313" key="3">
    <source>
        <dbReference type="Proteomes" id="UP001150904"/>
    </source>
</evidence>
<dbReference type="RefSeq" id="XP_058312538.1">
    <property type="nucleotide sequence ID" value="XM_058447127.1"/>
</dbReference>
<name>A0A9W9NDN4_9EURO</name>
<protein>
    <recommendedName>
        <fullName evidence="4">PEBP-like protein</fullName>
    </recommendedName>
</protein>
<dbReference type="AlphaFoldDB" id="A0A9W9NDN4"/>
<reference evidence="2" key="2">
    <citation type="journal article" date="2023" name="IMA Fungus">
        <title>Comparative genomic study of the Penicillium genus elucidates a diverse pangenome and 15 lateral gene transfer events.</title>
        <authorList>
            <person name="Petersen C."/>
            <person name="Sorensen T."/>
            <person name="Nielsen M.R."/>
            <person name="Sondergaard T.E."/>
            <person name="Sorensen J.L."/>
            <person name="Fitzpatrick D.A."/>
            <person name="Frisvad J.C."/>
            <person name="Nielsen K.L."/>
        </authorList>
    </citation>
    <scope>NUCLEOTIDE SEQUENCE</scope>
    <source>
        <strain evidence="2">IBT 15544</strain>
    </source>
</reference>
<comment type="caution">
    <text evidence="2">The sequence shown here is derived from an EMBL/GenBank/DDBJ whole genome shotgun (WGS) entry which is preliminary data.</text>
</comment>